<sequence length="235" mass="26455">MSPAPLYEQIKQHITDLIETGELGPNDRLPSETDLAAEFQVARMTVHRAIKELKDSGVVTRIAGVGTFVAETQSSGQLIAVNNIADEIRSRNSAYSAVMVQNARERASRAVAQQLEIDPGSPVFHSIVVHMENGTPLQLEERFVPQCLLPGYGDVDFSRTTPNEYLMKHAPLQKFEHRVKSVLAEPDVRKLLRINKDEPCLVLLRRTWSRRRVVSFARMTYPGSRYEFLDRVASA</sequence>
<evidence type="ECO:0000256" key="2">
    <source>
        <dbReference type="ARBA" id="ARBA00023125"/>
    </source>
</evidence>
<protein>
    <recommendedName>
        <fullName evidence="4">Histidine utilization repressor</fullName>
    </recommendedName>
</protein>
<dbReference type="InterPro" id="IPR011663">
    <property type="entry name" value="UTRA"/>
</dbReference>
<dbReference type="CDD" id="cd07377">
    <property type="entry name" value="WHTH_GntR"/>
    <property type="match status" value="1"/>
</dbReference>
<dbReference type="SMART" id="SM00345">
    <property type="entry name" value="HTH_GNTR"/>
    <property type="match status" value="1"/>
</dbReference>
<dbReference type="Proteomes" id="UP000024816">
    <property type="component" value="Unassembled WGS sequence"/>
</dbReference>
<dbReference type="RefSeq" id="WP_034767335.1">
    <property type="nucleotide sequence ID" value="NZ_ARYJ01000002.1"/>
</dbReference>
<gene>
    <name evidence="6" type="ORF">HJA_03571</name>
</gene>
<dbReference type="PROSITE" id="PS50949">
    <property type="entry name" value="HTH_GNTR"/>
    <property type="match status" value="1"/>
</dbReference>
<dbReference type="Gene3D" id="1.10.10.10">
    <property type="entry name" value="Winged helix-like DNA-binding domain superfamily/Winged helix DNA-binding domain"/>
    <property type="match status" value="1"/>
</dbReference>
<dbReference type="eggNOG" id="COG2188">
    <property type="taxonomic scope" value="Bacteria"/>
</dbReference>
<dbReference type="FunFam" id="1.10.10.10:FF:000079">
    <property type="entry name" value="GntR family transcriptional regulator"/>
    <property type="match status" value="1"/>
</dbReference>
<dbReference type="InterPro" id="IPR028978">
    <property type="entry name" value="Chorismate_lyase_/UTRA_dom_sf"/>
</dbReference>
<dbReference type="PATRIC" id="fig|1280952.3.peg.712"/>
<dbReference type="InterPro" id="IPR036388">
    <property type="entry name" value="WH-like_DNA-bd_sf"/>
</dbReference>
<keyword evidence="2" id="KW-0238">DNA-binding</keyword>
<dbReference type="PRINTS" id="PR00035">
    <property type="entry name" value="HTHGNTR"/>
</dbReference>
<proteinExistence type="predicted"/>
<dbReference type="NCBIfam" id="TIGR02018">
    <property type="entry name" value="his_ut_repres"/>
    <property type="match status" value="1"/>
</dbReference>
<dbReference type="OrthoDB" id="9808698at2"/>
<dbReference type="InterPro" id="IPR036390">
    <property type="entry name" value="WH_DNA-bd_sf"/>
</dbReference>
<reference evidence="6 7" key="1">
    <citation type="journal article" date="2014" name="Antonie Van Leeuwenhoek">
        <title>Hyphomonas beringensis sp. nov. and Hyphomonas chukchiensis sp. nov., isolated from surface seawater of the Bering Sea and Chukchi Sea.</title>
        <authorList>
            <person name="Li C."/>
            <person name="Lai Q."/>
            <person name="Li G."/>
            <person name="Dong C."/>
            <person name="Wang J."/>
            <person name="Liao Y."/>
            <person name="Shao Z."/>
        </authorList>
    </citation>
    <scope>NUCLEOTIDE SEQUENCE [LARGE SCALE GENOMIC DNA]</scope>
    <source>
        <strain evidence="6 7">VP2</strain>
    </source>
</reference>
<dbReference type="EMBL" id="ARYJ01000002">
    <property type="protein sequence ID" value="KCZ90275.1"/>
    <property type="molecule type" value="Genomic_DNA"/>
</dbReference>
<dbReference type="InterPro" id="IPR000524">
    <property type="entry name" value="Tscrpt_reg_HTH_GntR"/>
</dbReference>
<accession>A0A059FHZ4</accession>
<evidence type="ECO:0000313" key="7">
    <source>
        <dbReference type="Proteomes" id="UP000024816"/>
    </source>
</evidence>
<evidence type="ECO:0000256" key="4">
    <source>
        <dbReference type="NCBIfam" id="TIGR02018"/>
    </source>
</evidence>
<dbReference type="InterPro" id="IPR010248">
    <property type="entry name" value="His_ut_repres"/>
</dbReference>
<dbReference type="Pfam" id="PF00392">
    <property type="entry name" value="GntR"/>
    <property type="match status" value="1"/>
</dbReference>
<feature type="domain" description="HTH gntR-type" evidence="5">
    <location>
        <begin position="4"/>
        <end position="72"/>
    </location>
</feature>
<dbReference type="GO" id="GO:0003700">
    <property type="term" value="F:DNA-binding transcription factor activity"/>
    <property type="evidence" value="ECO:0007669"/>
    <property type="project" value="UniProtKB-UniRule"/>
</dbReference>
<dbReference type="GO" id="GO:0045892">
    <property type="term" value="P:negative regulation of DNA-templated transcription"/>
    <property type="evidence" value="ECO:0007669"/>
    <property type="project" value="UniProtKB-UniRule"/>
</dbReference>
<dbReference type="AlphaFoldDB" id="A0A059FHZ4"/>
<dbReference type="STRING" id="1280952.HJA_03571"/>
<dbReference type="PANTHER" id="PTHR44846:SF16">
    <property type="entry name" value="TRANSCRIPTIONAL REGULATOR PHNF-RELATED"/>
    <property type="match status" value="1"/>
</dbReference>
<evidence type="ECO:0000313" key="6">
    <source>
        <dbReference type="EMBL" id="KCZ90275.1"/>
    </source>
</evidence>
<keyword evidence="1" id="KW-0805">Transcription regulation</keyword>
<dbReference type="GO" id="GO:0006547">
    <property type="term" value="P:L-histidine metabolic process"/>
    <property type="evidence" value="ECO:0007669"/>
    <property type="project" value="UniProtKB-UniRule"/>
</dbReference>
<name>A0A059FHZ4_9PROT</name>
<dbReference type="InterPro" id="IPR050679">
    <property type="entry name" value="Bact_HTH_transcr_reg"/>
</dbReference>
<dbReference type="Gene3D" id="3.40.1410.10">
    <property type="entry name" value="Chorismate lyase-like"/>
    <property type="match status" value="1"/>
</dbReference>
<keyword evidence="7" id="KW-1185">Reference proteome</keyword>
<dbReference type="Pfam" id="PF07702">
    <property type="entry name" value="UTRA"/>
    <property type="match status" value="1"/>
</dbReference>
<dbReference type="GO" id="GO:0003677">
    <property type="term" value="F:DNA binding"/>
    <property type="evidence" value="ECO:0007669"/>
    <property type="project" value="UniProtKB-UniRule"/>
</dbReference>
<comment type="caution">
    <text evidence="6">The sequence shown here is derived from an EMBL/GenBank/DDBJ whole genome shotgun (WGS) entry which is preliminary data.</text>
</comment>
<keyword evidence="3" id="KW-0804">Transcription</keyword>
<dbReference type="PANTHER" id="PTHR44846">
    <property type="entry name" value="MANNOSYL-D-GLYCERATE TRANSPORT/METABOLISM SYSTEM REPRESSOR MNGR-RELATED"/>
    <property type="match status" value="1"/>
</dbReference>
<evidence type="ECO:0000256" key="3">
    <source>
        <dbReference type="ARBA" id="ARBA00023163"/>
    </source>
</evidence>
<dbReference type="SMART" id="SM00866">
    <property type="entry name" value="UTRA"/>
    <property type="match status" value="1"/>
</dbReference>
<organism evidence="6 7">
    <name type="scientific">Hyphomonas jannaschiana VP2</name>
    <dbReference type="NCBI Taxonomy" id="1280952"/>
    <lineage>
        <taxon>Bacteria</taxon>
        <taxon>Pseudomonadati</taxon>
        <taxon>Pseudomonadota</taxon>
        <taxon>Alphaproteobacteria</taxon>
        <taxon>Hyphomonadales</taxon>
        <taxon>Hyphomonadaceae</taxon>
        <taxon>Hyphomonas</taxon>
    </lineage>
</organism>
<evidence type="ECO:0000259" key="5">
    <source>
        <dbReference type="PROSITE" id="PS50949"/>
    </source>
</evidence>
<evidence type="ECO:0000256" key="1">
    <source>
        <dbReference type="ARBA" id="ARBA00023015"/>
    </source>
</evidence>
<dbReference type="SUPFAM" id="SSF46785">
    <property type="entry name" value="Winged helix' DNA-binding domain"/>
    <property type="match status" value="1"/>
</dbReference>
<dbReference type="SUPFAM" id="SSF64288">
    <property type="entry name" value="Chorismate lyase-like"/>
    <property type="match status" value="1"/>
</dbReference>